<dbReference type="InterPro" id="IPR041796">
    <property type="entry name" value="Mre11_N"/>
</dbReference>
<dbReference type="InterPro" id="IPR029052">
    <property type="entry name" value="Metallo-depent_PP-like"/>
</dbReference>
<dbReference type="SUPFAM" id="SSF56300">
    <property type="entry name" value="Metallo-dependent phosphatases"/>
    <property type="match status" value="1"/>
</dbReference>
<dbReference type="InterPro" id="IPR014576">
    <property type="entry name" value="Pesterase_YhaO"/>
</dbReference>
<dbReference type="RefSeq" id="WP_188857830.1">
    <property type="nucleotide sequence ID" value="NZ_BMOS01000017.1"/>
</dbReference>
<evidence type="ECO:0000259" key="2">
    <source>
        <dbReference type="Pfam" id="PF00149"/>
    </source>
</evidence>
<evidence type="ECO:0000313" key="3">
    <source>
        <dbReference type="EMBL" id="GGN60673.1"/>
    </source>
</evidence>
<dbReference type="Gene3D" id="3.60.21.10">
    <property type="match status" value="1"/>
</dbReference>
<dbReference type="PANTHER" id="PTHR30337">
    <property type="entry name" value="COMPONENT OF ATP-DEPENDENT DSDNA EXONUCLEASE"/>
    <property type="match status" value="1"/>
</dbReference>
<dbReference type="EMBL" id="BMOS01000017">
    <property type="protein sequence ID" value="GGN60673.1"/>
    <property type="molecule type" value="Genomic_DNA"/>
</dbReference>
<dbReference type="Pfam" id="PF00149">
    <property type="entry name" value="Metallophos"/>
    <property type="match status" value="1"/>
</dbReference>
<organism evidence="3 4">
    <name type="scientific">Oceanobacillus indicireducens</name>
    <dbReference type="NCBI Taxonomy" id="1004261"/>
    <lineage>
        <taxon>Bacteria</taxon>
        <taxon>Bacillati</taxon>
        <taxon>Bacillota</taxon>
        <taxon>Bacilli</taxon>
        <taxon>Bacillales</taxon>
        <taxon>Bacillaceae</taxon>
        <taxon>Oceanobacillus</taxon>
    </lineage>
</organism>
<protein>
    <submittedName>
        <fullName evidence="3">DNA repair exonuclease</fullName>
    </submittedName>
</protein>
<dbReference type="Proteomes" id="UP000624041">
    <property type="component" value="Unassembled WGS sequence"/>
</dbReference>
<evidence type="ECO:0000313" key="4">
    <source>
        <dbReference type="Proteomes" id="UP000624041"/>
    </source>
</evidence>
<dbReference type="AlphaFoldDB" id="A0A917Y0L7"/>
<comment type="caution">
    <text evidence="3">The sequence shown here is derived from an EMBL/GenBank/DDBJ whole genome shotgun (WGS) entry which is preliminary data.</text>
</comment>
<sequence>MDREVTFIHAADLHLDSPFKGLMDMPAELFEEIKESTFQALHELVRAAIKNRVDFVLITGDLFDNEKQSLKAQIRLKKAFEQLKEQEIEVFLSYGNHDFLNGNIHQVTYPDNVHLFPDEQVRAVDFYKNGEVLAKIYGFSYENRAVIENKTSEYVIEDQATVPFHIAMLHGSIQGNEEHDTYAPFRLSELMEKDFRYWALGHIHKPAVLKEDPYIVYPGNIQGRHRKETGEKGCYLVQLTESQTTLEFIPLNRILFVPLTVDVSECEAAYQLETILTEKLKTMKTSKPQLIDLTLQANDSTLRNWQTDGQLEDIVEIINESFTTNSNWRYIFHVQLDIQEMFELRETQDGEHFIGELQRTFERNSGMEYLEQLYQHRQARKFLELPSQEEVSEWKETARSSLFDQLLKGGRR</sequence>
<dbReference type="InterPro" id="IPR050535">
    <property type="entry name" value="DNA_Repair-Maintenance_Comp"/>
</dbReference>
<keyword evidence="1" id="KW-0378">Hydrolase</keyword>
<proteinExistence type="predicted"/>
<dbReference type="PIRSF" id="PIRSF033091">
    <property type="entry name" value="Pesterase_YhaO"/>
    <property type="match status" value="1"/>
</dbReference>
<dbReference type="CDD" id="cd00840">
    <property type="entry name" value="MPP_Mre11_N"/>
    <property type="match status" value="1"/>
</dbReference>
<gene>
    <name evidence="3" type="ORF">GCM10007971_24860</name>
</gene>
<evidence type="ECO:0000256" key="1">
    <source>
        <dbReference type="ARBA" id="ARBA00022801"/>
    </source>
</evidence>
<dbReference type="InterPro" id="IPR004843">
    <property type="entry name" value="Calcineurin-like_PHP"/>
</dbReference>
<reference evidence="3" key="2">
    <citation type="submission" date="2020-09" db="EMBL/GenBank/DDBJ databases">
        <authorList>
            <person name="Sun Q."/>
            <person name="Ohkuma M."/>
        </authorList>
    </citation>
    <scope>NUCLEOTIDE SEQUENCE</scope>
    <source>
        <strain evidence="3">JCM 17251</strain>
    </source>
</reference>
<accession>A0A917Y0L7</accession>
<keyword evidence="3" id="KW-0269">Exonuclease</keyword>
<dbReference type="GO" id="GO:0004527">
    <property type="term" value="F:exonuclease activity"/>
    <property type="evidence" value="ECO:0007669"/>
    <property type="project" value="UniProtKB-KW"/>
</dbReference>
<keyword evidence="4" id="KW-1185">Reference proteome</keyword>
<name>A0A917Y0L7_9BACI</name>
<keyword evidence="3" id="KW-0540">Nuclease</keyword>
<dbReference type="PANTHER" id="PTHR30337:SF7">
    <property type="entry name" value="PHOSPHOESTERASE"/>
    <property type="match status" value="1"/>
</dbReference>
<reference evidence="3" key="1">
    <citation type="journal article" date="2014" name="Int. J. Syst. Evol. Microbiol.">
        <title>Complete genome sequence of Corynebacterium casei LMG S-19264T (=DSM 44701T), isolated from a smear-ripened cheese.</title>
        <authorList>
            <consortium name="US DOE Joint Genome Institute (JGI-PGF)"/>
            <person name="Walter F."/>
            <person name="Albersmeier A."/>
            <person name="Kalinowski J."/>
            <person name="Ruckert C."/>
        </authorList>
    </citation>
    <scope>NUCLEOTIDE SEQUENCE</scope>
    <source>
        <strain evidence="3">JCM 17251</strain>
    </source>
</reference>
<feature type="domain" description="Calcineurin-like phosphoesterase" evidence="2">
    <location>
        <begin position="6"/>
        <end position="206"/>
    </location>
</feature>